<evidence type="ECO:0000256" key="1">
    <source>
        <dbReference type="ARBA" id="ARBA00004245"/>
    </source>
</evidence>
<dbReference type="PANTHER" id="PTHR46321">
    <property type="entry name" value="KIF1-BINDING PROTEIN"/>
    <property type="match status" value="1"/>
</dbReference>
<dbReference type="InterPro" id="IPR011990">
    <property type="entry name" value="TPR-like_helical_dom_sf"/>
</dbReference>
<dbReference type="SUPFAM" id="SSF48452">
    <property type="entry name" value="TPR-like"/>
    <property type="match status" value="1"/>
</dbReference>
<dbReference type="Proteomes" id="UP000265716">
    <property type="component" value="Unassembled WGS sequence"/>
</dbReference>
<keyword evidence="5" id="KW-0206">Cytoskeleton</keyword>
<comment type="caution">
    <text evidence="6">The sequence shown here is derived from an EMBL/GenBank/DDBJ whole genome shotgun (WGS) entry which is preliminary data.</text>
</comment>
<evidence type="ECO:0000256" key="2">
    <source>
        <dbReference type="ARBA" id="ARBA00010305"/>
    </source>
</evidence>
<dbReference type="PANTHER" id="PTHR46321:SF1">
    <property type="entry name" value="KIF-BINDING PROTEIN"/>
    <property type="match status" value="1"/>
</dbReference>
<accession>A0A397CMH8</accession>
<evidence type="ECO:0000313" key="6">
    <source>
        <dbReference type="EMBL" id="RHY46272.1"/>
    </source>
</evidence>
<proteinExistence type="inferred from homology"/>
<dbReference type="AlphaFoldDB" id="A0A397CMH8"/>
<comment type="subcellular location">
    <subcellularLocation>
        <location evidence="1">Cytoplasm</location>
        <location evidence="1">Cytoskeleton</location>
    </subcellularLocation>
</comment>
<reference evidence="6 7" key="1">
    <citation type="submission" date="2018-08" db="EMBL/GenBank/DDBJ databases">
        <title>Aphanomyces genome sequencing and annotation.</title>
        <authorList>
            <person name="Minardi D."/>
            <person name="Oidtmann B."/>
            <person name="Van Der Giezen M."/>
            <person name="Studholme D.J."/>
        </authorList>
    </citation>
    <scope>NUCLEOTIDE SEQUENCE [LARGE SCALE GENOMIC DNA]</scope>
    <source>
        <strain evidence="6 7">SA</strain>
    </source>
</reference>
<dbReference type="EMBL" id="QUTC01007802">
    <property type="protein sequence ID" value="RHY46272.1"/>
    <property type="molecule type" value="Genomic_DNA"/>
</dbReference>
<dbReference type="InterPro" id="IPR022083">
    <property type="entry name" value="KBP"/>
</dbReference>
<name>A0A397CMH8_APHAT</name>
<evidence type="ECO:0000256" key="5">
    <source>
        <dbReference type="ARBA" id="ARBA00023212"/>
    </source>
</evidence>
<protein>
    <recommendedName>
        <fullName evidence="3">KIF-binding protein</fullName>
    </recommendedName>
</protein>
<organism evidence="6 7">
    <name type="scientific">Aphanomyces astaci</name>
    <name type="common">Crayfish plague agent</name>
    <dbReference type="NCBI Taxonomy" id="112090"/>
    <lineage>
        <taxon>Eukaryota</taxon>
        <taxon>Sar</taxon>
        <taxon>Stramenopiles</taxon>
        <taxon>Oomycota</taxon>
        <taxon>Saprolegniomycetes</taxon>
        <taxon>Saprolegniales</taxon>
        <taxon>Verrucalvaceae</taxon>
        <taxon>Aphanomyces</taxon>
    </lineage>
</organism>
<keyword evidence="4" id="KW-0963">Cytoplasm</keyword>
<sequence length="531" mass="61014">MAAAAPMGPVEEAKRLMEMEAPEETPYVHLYEARDLLQEALNNDPLSIPLHSLLGQVFLAVEEPHTAQPCLERGLKVVPGSDDLIAFCNGLQDDKASLESLTADLPDFDTPESLDAHRAEIMDILNQLGILWFNRSSHGRAYCYFKTAERMFLYSSEPCMRPIYTHTLFYLAQLYGHLNAPEKSAMYCQLTLRHQLDDLTNIPRDWVQNCLHLSEYFLKQNQLPKASQCIHACTSVGPQPSEEAQIAANLAKLYIQTLYLAQHDIDLIPDTDVLFPNIRTRETFISPSDIDSFDAARDVFKKAMAALATAKSYFVLDGFVTDHIRLLQSQSQCYAKLIPFEPDRKRQMAMHQKRIDSYGVILHGEFNLNAYGYLLQEVYYEVGEIYSILHDLKVVHLTKPYMETNHFAVDSIHYFEKFVQLYYYQQGKTDGLEPLPPQLYVPTHLESAPDLKPFFNGLFVLTRVYGKVTFQDDAKTVRFWTKCLEMHENLLQLIPALNLPAFFTDELAISHEMLLLLPEKINHLHYKRRRL</sequence>
<dbReference type="GO" id="GO:0005856">
    <property type="term" value="C:cytoskeleton"/>
    <property type="evidence" value="ECO:0007669"/>
    <property type="project" value="UniProtKB-SubCell"/>
</dbReference>
<evidence type="ECO:0000256" key="4">
    <source>
        <dbReference type="ARBA" id="ARBA00022490"/>
    </source>
</evidence>
<dbReference type="Gene3D" id="1.25.40.10">
    <property type="entry name" value="Tetratricopeptide repeat domain"/>
    <property type="match status" value="1"/>
</dbReference>
<evidence type="ECO:0000256" key="3">
    <source>
        <dbReference type="ARBA" id="ARBA00016840"/>
    </source>
</evidence>
<comment type="similarity">
    <text evidence="2">Belongs to the KIF-binding protein family.</text>
</comment>
<dbReference type="Pfam" id="PF12309">
    <property type="entry name" value="KBP_C"/>
    <property type="match status" value="1"/>
</dbReference>
<gene>
    <name evidence="6" type="ORF">DYB38_010818</name>
</gene>
<dbReference type="VEuPathDB" id="FungiDB:H257_18997"/>
<evidence type="ECO:0000313" key="7">
    <source>
        <dbReference type="Proteomes" id="UP000265716"/>
    </source>
</evidence>